<name>A0A6C0J3U8_9ZZZZ</name>
<accession>A0A6C0J3U8</accession>
<proteinExistence type="predicted"/>
<sequence length="146" mass="17207">MPYNYSTLGFDEEEIKMLQDAEQAIDKADKWTYIKESPVHADYSFVMDVEFEKICQNLRYMEHTSVSLAWTMKIMKQIAQEGDDMHTHMMTPDAAKKHVIERTAEMDEKVLETYKNLPAFKPMPKWAKEYLRVYPQVLAKVMATMK</sequence>
<dbReference type="AlphaFoldDB" id="A0A6C0J3U8"/>
<dbReference type="EMBL" id="MN740319">
    <property type="protein sequence ID" value="QHT99982.1"/>
    <property type="molecule type" value="Genomic_DNA"/>
</dbReference>
<reference evidence="1" key="1">
    <citation type="journal article" date="2020" name="Nature">
        <title>Giant virus diversity and host interactions through global metagenomics.</title>
        <authorList>
            <person name="Schulz F."/>
            <person name="Roux S."/>
            <person name="Paez-Espino D."/>
            <person name="Jungbluth S."/>
            <person name="Walsh D.A."/>
            <person name="Denef V.J."/>
            <person name="McMahon K.D."/>
            <person name="Konstantinidis K.T."/>
            <person name="Eloe-Fadrosh E.A."/>
            <person name="Kyrpides N.C."/>
            <person name="Woyke T."/>
        </authorList>
    </citation>
    <scope>NUCLEOTIDE SEQUENCE</scope>
    <source>
        <strain evidence="1">GVMAG-M-3300025778-1</strain>
    </source>
</reference>
<protein>
    <submittedName>
        <fullName evidence="1">Uncharacterized protein</fullName>
    </submittedName>
</protein>
<evidence type="ECO:0000313" key="1">
    <source>
        <dbReference type="EMBL" id="QHT99982.1"/>
    </source>
</evidence>
<organism evidence="1">
    <name type="scientific">viral metagenome</name>
    <dbReference type="NCBI Taxonomy" id="1070528"/>
    <lineage>
        <taxon>unclassified sequences</taxon>
        <taxon>metagenomes</taxon>
        <taxon>organismal metagenomes</taxon>
    </lineage>
</organism>